<dbReference type="GeneID" id="101248914"/>
<proteinExistence type="predicted"/>
<dbReference type="InterPro" id="IPR033896">
    <property type="entry name" value="MEF2-like_N"/>
</dbReference>
<dbReference type="PRINTS" id="PR00404">
    <property type="entry name" value="MADSDOMAIN"/>
</dbReference>
<evidence type="ECO:0000256" key="6">
    <source>
        <dbReference type="SAM" id="Coils"/>
    </source>
</evidence>
<evidence type="ECO:0000313" key="9">
    <source>
        <dbReference type="Proteomes" id="UP000004994"/>
    </source>
</evidence>
<evidence type="ECO:0000256" key="5">
    <source>
        <dbReference type="ARBA" id="ARBA00023242"/>
    </source>
</evidence>
<reference evidence="8" key="1">
    <citation type="journal article" date="2012" name="Nature">
        <title>The tomato genome sequence provides insights into fleshy fruit evolution.</title>
        <authorList>
            <consortium name="Tomato Genome Consortium"/>
        </authorList>
    </citation>
    <scope>NUCLEOTIDE SEQUENCE [LARGE SCALE GENOMIC DNA]</scope>
    <source>
        <strain evidence="8">cv. Heinz 1706</strain>
    </source>
</reference>
<evidence type="ECO:0000256" key="2">
    <source>
        <dbReference type="ARBA" id="ARBA00023015"/>
    </source>
</evidence>
<dbReference type="PANTHER" id="PTHR11945">
    <property type="entry name" value="MADS BOX PROTEIN"/>
    <property type="match status" value="1"/>
</dbReference>
<dbReference type="GO" id="GO:0000981">
    <property type="term" value="F:DNA-binding transcription factor activity, RNA polymerase II-specific"/>
    <property type="evidence" value="ECO:0000318"/>
    <property type="project" value="GO_Central"/>
</dbReference>
<comment type="subcellular location">
    <subcellularLocation>
        <location evidence="1">Nucleus</location>
    </subcellularLocation>
</comment>
<dbReference type="FunFam" id="3.40.1810.10:FF:000006">
    <property type="entry name" value="Agamous-like MADS-box protein AGL62"/>
    <property type="match status" value="1"/>
</dbReference>
<reference evidence="8" key="2">
    <citation type="submission" date="2019-01" db="UniProtKB">
        <authorList>
            <consortium name="EnsemblPlants"/>
        </authorList>
    </citation>
    <scope>IDENTIFICATION</scope>
    <source>
        <strain evidence="8">cv. Heinz 1706</strain>
    </source>
</reference>
<evidence type="ECO:0000256" key="1">
    <source>
        <dbReference type="ARBA" id="ARBA00004123"/>
    </source>
</evidence>
<keyword evidence="5" id="KW-0539">Nucleus</keyword>
<feature type="coiled-coil region" evidence="6">
    <location>
        <begin position="90"/>
        <end position="162"/>
    </location>
</feature>
<dbReference type="CDD" id="cd00265">
    <property type="entry name" value="MADS_MEF2_like"/>
    <property type="match status" value="1"/>
</dbReference>
<dbReference type="PROSITE" id="PS50066">
    <property type="entry name" value="MADS_BOX_2"/>
    <property type="match status" value="1"/>
</dbReference>
<keyword evidence="9" id="KW-1185">Reference proteome</keyword>
<dbReference type="EnsemblPlants" id="Solyc01g080783.1.1">
    <property type="protein sequence ID" value="Solyc01g080783.1.1.1"/>
    <property type="gene ID" value="Solyc01g080783.1"/>
</dbReference>
<keyword evidence="6" id="KW-0175">Coiled coil</keyword>
<dbReference type="SMART" id="SM00432">
    <property type="entry name" value="MADS"/>
    <property type="match status" value="1"/>
</dbReference>
<dbReference type="OrthoDB" id="1281429at2759"/>
<dbReference type="AlphaFoldDB" id="A0A3Q7EI39"/>
<dbReference type="Gene3D" id="3.40.1810.10">
    <property type="entry name" value="Transcription factor, MADS-box"/>
    <property type="match status" value="1"/>
</dbReference>
<evidence type="ECO:0000256" key="3">
    <source>
        <dbReference type="ARBA" id="ARBA00023125"/>
    </source>
</evidence>
<dbReference type="Pfam" id="PF00319">
    <property type="entry name" value="SRF-TF"/>
    <property type="match status" value="1"/>
</dbReference>
<dbReference type="Gramene" id="Solyc01g080783.1.1">
    <property type="protein sequence ID" value="Solyc01g080783.1.1.1"/>
    <property type="gene ID" value="Solyc01g080783.1"/>
</dbReference>
<organism evidence="8">
    <name type="scientific">Solanum lycopersicum</name>
    <name type="common">Tomato</name>
    <name type="synonym">Lycopersicon esculentum</name>
    <dbReference type="NCBI Taxonomy" id="4081"/>
    <lineage>
        <taxon>Eukaryota</taxon>
        <taxon>Viridiplantae</taxon>
        <taxon>Streptophyta</taxon>
        <taxon>Embryophyta</taxon>
        <taxon>Tracheophyta</taxon>
        <taxon>Spermatophyta</taxon>
        <taxon>Magnoliopsida</taxon>
        <taxon>eudicotyledons</taxon>
        <taxon>Gunneridae</taxon>
        <taxon>Pentapetalae</taxon>
        <taxon>asterids</taxon>
        <taxon>lamiids</taxon>
        <taxon>Solanales</taxon>
        <taxon>Solanaceae</taxon>
        <taxon>Solanoideae</taxon>
        <taxon>Solaneae</taxon>
        <taxon>Solanum</taxon>
        <taxon>Solanum subgen. Lycopersicon</taxon>
    </lineage>
</organism>
<dbReference type="GO" id="GO:0005634">
    <property type="term" value="C:nucleus"/>
    <property type="evidence" value="ECO:0007669"/>
    <property type="project" value="UniProtKB-SubCell"/>
</dbReference>
<keyword evidence="4" id="KW-0804">Transcription</keyword>
<feature type="domain" description="MADS-box" evidence="7">
    <location>
        <begin position="5"/>
        <end position="65"/>
    </location>
</feature>
<accession>A0A3Q7EI39</accession>
<dbReference type="RefSeq" id="XP_004229572.1">
    <property type="nucleotide sequence ID" value="XM_004229524.1"/>
</dbReference>
<evidence type="ECO:0000259" key="7">
    <source>
        <dbReference type="PROSITE" id="PS50066"/>
    </source>
</evidence>
<dbReference type="OMA" id="XLLESAD"/>
<evidence type="ECO:0000313" key="8">
    <source>
        <dbReference type="EnsemblPlants" id="Solyc01g080783.1.1.1"/>
    </source>
</evidence>
<keyword evidence="3" id="KW-0238">DNA-binding</keyword>
<dbReference type="PANTHER" id="PTHR11945:SF752">
    <property type="entry name" value="MADS-BOX DOMAIN-CONTAINING PROTEIN"/>
    <property type="match status" value="1"/>
</dbReference>
<dbReference type="GO" id="GO:0006357">
    <property type="term" value="P:regulation of transcription by RNA polymerase II"/>
    <property type="evidence" value="ECO:0000318"/>
    <property type="project" value="GO_Central"/>
</dbReference>
<name>A0A3Q7EI39_SOLLC</name>
<dbReference type="InParanoid" id="A0A3Q7EI39"/>
<dbReference type="GO" id="GO:0046983">
    <property type="term" value="F:protein dimerization activity"/>
    <property type="evidence" value="ECO:0007669"/>
    <property type="project" value="InterPro"/>
</dbReference>
<sequence length="197" mass="22303">MRRPNYRRRIQIVRIQNQTSRQATFSKRRFGLFKKASELSTLCGANVGIVVYSPSNKVYSFGHPSVESIVERFLGEDPTASTNDPNPMIIAQQNANEDEINRKLNTLERELEKEKKRGQTLQALRTESSHEKLDFPGLKSLFEALEAAHEEVERVVSQLLEADEVFPYQTIGSALDPLIVRENTSSNFDEGSSQSSE</sequence>
<dbReference type="InterPro" id="IPR002100">
    <property type="entry name" value="TF_MADSbox"/>
</dbReference>
<gene>
    <name evidence="8" type="primary">LOC101248914</name>
</gene>
<dbReference type="KEGG" id="sly:101248914"/>
<dbReference type="PROSITE" id="PS00350">
    <property type="entry name" value="MADS_BOX_1"/>
    <property type="match status" value="1"/>
</dbReference>
<protein>
    <recommendedName>
        <fullName evidence="7">MADS-box domain-containing protein</fullName>
    </recommendedName>
</protein>
<dbReference type="InterPro" id="IPR036879">
    <property type="entry name" value="TF_MADSbox_sf"/>
</dbReference>
<dbReference type="Proteomes" id="UP000004994">
    <property type="component" value="Chromosome 1"/>
</dbReference>
<dbReference type="SUPFAM" id="SSF55455">
    <property type="entry name" value="SRF-like"/>
    <property type="match status" value="1"/>
</dbReference>
<dbReference type="GO" id="GO:0000978">
    <property type="term" value="F:RNA polymerase II cis-regulatory region sequence-specific DNA binding"/>
    <property type="evidence" value="ECO:0000318"/>
    <property type="project" value="GO_Central"/>
</dbReference>
<evidence type="ECO:0000256" key="4">
    <source>
        <dbReference type="ARBA" id="ARBA00023163"/>
    </source>
</evidence>
<dbReference type="GO" id="GO:0045944">
    <property type="term" value="P:positive regulation of transcription by RNA polymerase II"/>
    <property type="evidence" value="ECO:0007669"/>
    <property type="project" value="InterPro"/>
</dbReference>
<keyword evidence="2" id="KW-0805">Transcription regulation</keyword>